<gene>
    <name evidence="19" type="ORF">LTR84_000133</name>
</gene>
<dbReference type="Proteomes" id="UP001358417">
    <property type="component" value="Unassembled WGS sequence"/>
</dbReference>
<dbReference type="GO" id="GO:0020037">
    <property type="term" value="F:heme binding"/>
    <property type="evidence" value="ECO:0007669"/>
    <property type="project" value="TreeGrafter"/>
</dbReference>
<evidence type="ECO:0000256" key="4">
    <source>
        <dbReference type="ARBA" id="ARBA00003838"/>
    </source>
</evidence>
<keyword evidence="10" id="KW-0285">Flavoprotein</keyword>
<dbReference type="Gene3D" id="3.90.420.10">
    <property type="entry name" value="Oxidoreductase, molybdopterin-binding domain"/>
    <property type="match status" value="1"/>
</dbReference>
<dbReference type="Gene3D" id="2.60.40.650">
    <property type="match status" value="1"/>
</dbReference>
<dbReference type="GeneID" id="89968355"/>
<dbReference type="GO" id="GO:0030151">
    <property type="term" value="F:molybdenum ion binding"/>
    <property type="evidence" value="ECO:0007669"/>
    <property type="project" value="InterPro"/>
</dbReference>
<evidence type="ECO:0000256" key="13">
    <source>
        <dbReference type="ARBA" id="ARBA00023002"/>
    </source>
</evidence>
<evidence type="ECO:0000256" key="12">
    <source>
        <dbReference type="ARBA" id="ARBA00022827"/>
    </source>
</evidence>
<dbReference type="Pfam" id="PF00970">
    <property type="entry name" value="FAD_binding_6"/>
    <property type="match status" value="1"/>
</dbReference>
<evidence type="ECO:0000256" key="7">
    <source>
        <dbReference type="ARBA" id="ARBA00012673"/>
    </source>
</evidence>
<dbReference type="Pfam" id="PF00173">
    <property type="entry name" value="Cyt-b5"/>
    <property type="match status" value="1"/>
</dbReference>
<feature type="compositionally biased region" description="Basic and acidic residues" evidence="16">
    <location>
        <begin position="185"/>
        <end position="200"/>
    </location>
</feature>
<feature type="domain" description="FAD-binding FR-type" evidence="18">
    <location>
        <begin position="781"/>
        <end position="898"/>
    </location>
</feature>
<evidence type="ECO:0000256" key="2">
    <source>
        <dbReference type="ARBA" id="ARBA00001971"/>
    </source>
</evidence>
<evidence type="ECO:0000259" key="18">
    <source>
        <dbReference type="PROSITE" id="PS51384"/>
    </source>
</evidence>
<dbReference type="GO" id="GO:0006790">
    <property type="term" value="P:sulfur compound metabolic process"/>
    <property type="evidence" value="ECO:0007669"/>
    <property type="project" value="TreeGrafter"/>
</dbReference>
<dbReference type="InterPro" id="IPR036374">
    <property type="entry name" value="OxRdtase_Mopterin-bd_sf"/>
</dbReference>
<dbReference type="Pfam" id="PF03404">
    <property type="entry name" value="Mo-co_dimer"/>
    <property type="match status" value="1"/>
</dbReference>
<feature type="region of interest" description="Disordered" evidence="16">
    <location>
        <begin position="1"/>
        <end position="22"/>
    </location>
</feature>
<evidence type="ECO:0000256" key="9">
    <source>
        <dbReference type="ARBA" id="ARBA00022505"/>
    </source>
</evidence>
<dbReference type="GO" id="GO:0008482">
    <property type="term" value="F:sulfite oxidase activity"/>
    <property type="evidence" value="ECO:0007669"/>
    <property type="project" value="TreeGrafter"/>
</dbReference>
<dbReference type="InterPro" id="IPR017938">
    <property type="entry name" value="Riboflavin_synthase-like_b-brl"/>
</dbReference>
<dbReference type="SUPFAM" id="SSF55856">
    <property type="entry name" value="Cytochrome b5-like heme/steroid binding domain"/>
    <property type="match status" value="1"/>
</dbReference>
<dbReference type="InterPro" id="IPR005066">
    <property type="entry name" value="MoCF_OxRdtse_dimer"/>
</dbReference>
<dbReference type="SUPFAM" id="SSF56524">
    <property type="entry name" value="Oxidoreductase molybdopterin-binding domain"/>
    <property type="match status" value="1"/>
</dbReference>
<dbReference type="GO" id="GO:0050464">
    <property type="term" value="F:nitrate reductase (NADPH) activity"/>
    <property type="evidence" value="ECO:0007669"/>
    <property type="project" value="UniProtKB-EC"/>
</dbReference>
<dbReference type="EMBL" id="JAVRRD010000001">
    <property type="protein sequence ID" value="KAK5064300.1"/>
    <property type="molecule type" value="Genomic_DNA"/>
</dbReference>
<dbReference type="InterPro" id="IPR008333">
    <property type="entry name" value="Cbr1-like_FAD-bd_dom"/>
</dbReference>
<dbReference type="InterPro" id="IPR001433">
    <property type="entry name" value="OxRdtase_FAD/NAD-bd"/>
</dbReference>
<dbReference type="GO" id="GO:0043546">
    <property type="term" value="F:molybdopterin cofactor binding"/>
    <property type="evidence" value="ECO:0007669"/>
    <property type="project" value="TreeGrafter"/>
</dbReference>
<evidence type="ECO:0000256" key="11">
    <source>
        <dbReference type="ARBA" id="ARBA00022723"/>
    </source>
</evidence>
<proteinExistence type="inferred from homology"/>
<dbReference type="PANTHER" id="PTHR19372:SF7">
    <property type="entry name" value="SULFITE OXIDASE, MITOCHONDRIAL"/>
    <property type="match status" value="1"/>
</dbReference>
<comment type="similarity">
    <text evidence="5">Belongs to the nitrate reductase family.</text>
</comment>
<dbReference type="InterPro" id="IPR014756">
    <property type="entry name" value="Ig_E-set"/>
</dbReference>
<dbReference type="PRINTS" id="PR00406">
    <property type="entry name" value="CYTB5RDTASE"/>
</dbReference>
<feature type="domain" description="Cytochrome b5 heme-binding" evidence="17">
    <location>
        <begin position="672"/>
        <end position="750"/>
    </location>
</feature>
<evidence type="ECO:0000256" key="5">
    <source>
        <dbReference type="ARBA" id="ARBA00006253"/>
    </source>
</evidence>
<dbReference type="InterPro" id="IPR000572">
    <property type="entry name" value="OxRdtase_Mopterin-bd_dom"/>
</dbReference>
<evidence type="ECO:0000259" key="17">
    <source>
        <dbReference type="PROSITE" id="PS50255"/>
    </source>
</evidence>
<feature type="region of interest" description="Disordered" evidence="16">
    <location>
        <begin position="120"/>
        <end position="200"/>
    </location>
</feature>
<evidence type="ECO:0000256" key="15">
    <source>
        <dbReference type="ARBA" id="ARBA00049155"/>
    </source>
</evidence>
<sequence>MPTPPRTTARVVSHPGSSESEIAAEPNWGAGHQHRIGYINAAGLQAGLTHDGDHESKNQDERAFVEAATKKYRDLRARANKGDLVNFVDVMKAQTDYHTQNPKRYPPGWRFVVRATEDGVRHKQDWPANIKQRKAEEETEKQNDDDDKHQQPPQDNDTSDDHASSSNPEHDWRRAEGYNGTRKRREPDQNRVPELREKYTPEEITLLRHLQHEAAKTRAFQQNPGTLRSPAATASAEMDTSIDGADALTPDNWIPRSAKLIRRTGQHPLNAEPELSALMRAGLVTPNQLHYVRNHGSVPRLYWEEHVLDVCCGKIRVGMDNLLRRWESINVQVALACDGNRRGELNRLRKSKGFDWGPGAVGCAFWRGVRVADVLQSAGVRVSGGEGRRWVNFEGADEPSEGKYATCLPLEYVMDISNDVLLAYEMNDQPLPPDHGFPVRLLVPGFVGGRSVKWLARVWVSDKENDSYYHIWDNRVLPSFVTEKDGEFSRTMFNHPSTACNEQNLNSVITKPAQGEKLDLVEVLKKDTYCVQGFAYDGGGHEVQRVELSLDGGETWLYCIRNFPDHPIRHGNKFWTWTHWHIEIDSAHFVRAESLTVRCFNVFKNTQPQKPVWNLMGMMNNGWYVVKSSTDSDGRLLFQHPYGQTGTSGGGWMKPSTSNILAAAKQDSGMPDKQFTREEIEKHNTRKDCWLVINGNVYDATSVLEWHPGGSSALLANAGKLSLEVTSSFENVHDEYAHKKLAECAMGRVTDKAKTYMREQAKVEAEKAARGQSDDILLNTKRWKPVTLSKREQLSKDTFSYTFRYRDNEGGGSRIKLGLGTCQHIQFGIHMLDKMLIRSYTPTRPIREDEEDGTFELTVKTYFPDENQPGGAFSSFLHKLDLGEQVEVCGPTGEITYLGNSRFNIEGKEQQFKQVSLVLGGSGITPGYALIKRIAENTQDPTTVAVLDANKTEEDILLRSELNDLVEKSNGRLKIAFVLSHPKKKGDWEAKGGLSGHVNESAIKAKLFAPGKDSVVLLCGPPGMIQKAALPALKGWGYEEDKNCFGF</sequence>
<evidence type="ECO:0000256" key="6">
    <source>
        <dbReference type="ARBA" id="ARBA00011738"/>
    </source>
</evidence>
<dbReference type="SUPFAM" id="SSF81296">
    <property type="entry name" value="E set domains"/>
    <property type="match status" value="1"/>
</dbReference>
<dbReference type="SUPFAM" id="SSF52343">
    <property type="entry name" value="Ferredoxin reductase-like, C-terminal NADP-linked domain"/>
    <property type="match status" value="1"/>
</dbReference>
<comment type="subunit">
    <text evidence="6">Homodimer.</text>
</comment>
<dbReference type="PRINTS" id="PR00407">
    <property type="entry name" value="EUMOPTERIN"/>
</dbReference>
<name>A0AAV9NQ71_9EURO</name>
<comment type="catalytic activity">
    <reaction evidence="15">
        <text>nitrite + NADP(+) + H2O = nitrate + NADPH + H(+)</text>
        <dbReference type="Rhea" id="RHEA:19061"/>
        <dbReference type="ChEBI" id="CHEBI:15377"/>
        <dbReference type="ChEBI" id="CHEBI:15378"/>
        <dbReference type="ChEBI" id="CHEBI:16301"/>
        <dbReference type="ChEBI" id="CHEBI:17632"/>
        <dbReference type="ChEBI" id="CHEBI:57783"/>
        <dbReference type="ChEBI" id="CHEBI:58349"/>
        <dbReference type="EC" id="1.7.1.3"/>
    </reaction>
</comment>
<comment type="caution">
    <text evidence="19">The sequence shown here is derived from an EMBL/GenBank/DDBJ whole genome shotgun (WGS) entry which is preliminary data.</text>
</comment>
<dbReference type="InterPro" id="IPR039261">
    <property type="entry name" value="FNR_nucleotide-bd"/>
</dbReference>
<dbReference type="Gene3D" id="2.40.30.10">
    <property type="entry name" value="Translation factors"/>
    <property type="match status" value="1"/>
</dbReference>
<dbReference type="Pfam" id="PF00174">
    <property type="entry name" value="Oxidored_molyb"/>
    <property type="match status" value="1"/>
</dbReference>
<comment type="cofactor">
    <cofactor evidence="2">
        <name>heme</name>
        <dbReference type="ChEBI" id="CHEBI:30413"/>
    </cofactor>
</comment>
<dbReference type="SMART" id="SM01117">
    <property type="entry name" value="Cyt-b5"/>
    <property type="match status" value="1"/>
</dbReference>
<evidence type="ECO:0000256" key="16">
    <source>
        <dbReference type="SAM" id="MobiDB-lite"/>
    </source>
</evidence>
<keyword evidence="9" id="KW-0500">Molybdenum</keyword>
<dbReference type="InterPro" id="IPR001199">
    <property type="entry name" value="Cyt_B5-like_heme/steroid-bd"/>
</dbReference>
<dbReference type="SUPFAM" id="SSF63380">
    <property type="entry name" value="Riboflavin synthase domain-like"/>
    <property type="match status" value="1"/>
</dbReference>
<dbReference type="PROSITE" id="PS50255">
    <property type="entry name" value="CYTOCHROME_B5_2"/>
    <property type="match status" value="1"/>
</dbReference>
<evidence type="ECO:0000313" key="19">
    <source>
        <dbReference type="EMBL" id="KAK5064300.1"/>
    </source>
</evidence>
<dbReference type="PROSITE" id="PS51384">
    <property type="entry name" value="FAD_FR"/>
    <property type="match status" value="1"/>
</dbReference>
<dbReference type="RefSeq" id="XP_064711624.1">
    <property type="nucleotide sequence ID" value="XM_064843764.1"/>
</dbReference>
<comment type="function">
    <text evidence="4">Nitrate reductase is a key enzyme involved in the first step of nitrate assimilation in plants, fungi and bacteria.</text>
</comment>
<evidence type="ECO:0000313" key="20">
    <source>
        <dbReference type="Proteomes" id="UP001358417"/>
    </source>
</evidence>
<dbReference type="InterPro" id="IPR036400">
    <property type="entry name" value="Cyt_B5-like_heme/steroid_sf"/>
</dbReference>
<dbReference type="GO" id="GO:0042128">
    <property type="term" value="P:nitrate assimilation"/>
    <property type="evidence" value="ECO:0007669"/>
    <property type="project" value="UniProtKB-KW"/>
</dbReference>
<organism evidence="19 20">
    <name type="scientific">Exophiala bonariae</name>
    <dbReference type="NCBI Taxonomy" id="1690606"/>
    <lineage>
        <taxon>Eukaryota</taxon>
        <taxon>Fungi</taxon>
        <taxon>Dikarya</taxon>
        <taxon>Ascomycota</taxon>
        <taxon>Pezizomycotina</taxon>
        <taxon>Eurotiomycetes</taxon>
        <taxon>Chaetothyriomycetidae</taxon>
        <taxon>Chaetothyriales</taxon>
        <taxon>Herpotrichiellaceae</taxon>
        <taxon>Exophiala</taxon>
    </lineage>
</organism>
<comment type="cofactor">
    <cofactor evidence="1">
        <name>Mo-molybdopterin</name>
        <dbReference type="ChEBI" id="CHEBI:71302"/>
    </cofactor>
</comment>
<reference evidence="19 20" key="1">
    <citation type="submission" date="2023-08" db="EMBL/GenBank/DDBJ databases">
        <title>Black Yeasts Isolated from many extreme environments.</title>
        <authorList>
            <person name="Coleine C."/>
            <person name="Stajich J.E."/>
            <person name="Selbmann L."/>
        </authorList>
    </citation>
    <scope>NUCLEOTIDE SEQUENCE [LARGE SCALE GENOMIC DNA]</scope>
    <source>
        <strain evidence="19 20">CCFEE 5792</strain>
    </source>
</reference>
<dbReference type="PANTHER" id="PTHR19372">
    <property type="entry name" value="SULFITE REDUCTASE"/>
    <property type="match status" value="1"/>
</dbReference>
<dbReference type="EC" id="1.7.1.3" evidence="7"/>
<dbReference type="InterPro" id="IPR008335">
    <property type="entry name" value="Mopterin_OxRdtase_euk"/>
</dbReference>
<accession>A0AAV9NQ71</accession>
<comment type="cofactor">
    <cofactor evidence="3">
        <name>FAD</name>
        <dbReference type="ChEBI" id="CHEBI:57692"/>
    </cofactor>
</comment>
<feature type="compositionally biased region" description="Basic and acidic residues" evidence="16">
    <location>
        <begin position="133"/>
        <end position="150"/>
    </location>
</feature>
<keyword evidence="12" id="KW-0274">FAD</keyword>
<protein>
    <recommendedName>
        <fullName evidence="8">Nitrate reductase [NADPH]</fullName>
        <ecNumber evidence="7">1.7.1.3</ecNumber>
    </recommendedName>
</protein>
<keyword evidence="11" id="KW-0479">Metal-binding</keyword>
<keyword evidence="14" id="KW-0534">Nitrate assimilation</keyword>
<keyword evidence="13" id="KW-0560">Oxidoreductase</keyword>
<evidence type="ECO:0000256" key="3">
    <source>
        <dbReference type="ARBA" id="ARBA00001974"/>
    </source>
</evidence>
<dbReference type="InterPro" id="IPR017927">
    <property type="entry name" value="FAD-bd_FR_type"/>
</dbReference>
<dbReference type="CDD" id="cd06183">
    <property type="entry name" value="cyt_b5_reduct_like"/>
    <property type="match status" value="1"/>
</dbReference>
<dbReference type="Pfam" id="PF00175">
    <property type="entry name" value="NAD_binding_1"/>
    <property type="match status" value="1"/>
</dbReference>
<dbReference type="AlphaFoldDB" id="A0AAV9NQ71"/>
<evidence type="ECO:0000256" key="14">
    <source>
        <dbReference type="ARBA" id="ARBA00023063"/>
    </source>
</evidence>
<dbReference type="Gene3D" id="3.10.120.10">
    <property type="entry name" value="Cytochrome b5-like heme/steroid binding domain"/>
    <property type="match status" value="1"/>
</dbReference>
<evidence type="ECO:0000256" key="8">
    <source>
        <dbReference type="ARBA" id="ARBA00015499"/>
    </source>
</evidence>
<dbReference type="Gene3D" id="3.40.50.80">
    <property type="entry name" value="Nucleotide-binding domain of ferredoxin-NADP reductase (FNR) module"/>
    <property type="match status" value="1"/>
</dbReference>
<evidence type="ECO:0000256" key="10">
    <source>
        <dbReference type="ARBA" id="ARBA00022630"/>
    </source>
</evidence>
<evidence type="ECO:0000256" key="1">
    <source>
        <dbReference type="ARBA" id="ARBA00001924"/>
    </source>
</evidence>
<feature type="compositionally biased region" description="Basic and acidic residues" evidence="16">
    <location>
        <begin position="159"/>
        <end position="176"/>
    </location>
</feature>
<keyword evidence="20" id="KW-1185">Reference proteome</keyword>